<keyword evidence="3" id="KW-1185">Reference proteome</keyword>
<proteinExistence type="predicted"/>
<name>A0AA35RUX1_GEOBA</name>
<reference evidence="2" key="1">
    <citation type="submission" date="2023-03" db="EMBL/GenBank/DDBJ databases">
        <authorList>
            <person name="Steffen K."/>
            <person name="Cardenas P."/>
        </authorList>
    </citation>
    <scope>NUCLEOTIDE SEQUENCE</scope>
</reference>
<dbReference type="AlphaFoldDB" id="A0AA35RUX1"/>
<dbReference type="InterPro" id="IPR047140">
    <property type="entry name" value="LabA"/>
</dbReference>
<comment type="caution">
    <text evidence="2">The sequence shown here is derived from an EMBL/GenBank/DDBJ whole genome shotgun (WGS) entry which is preliminary data.</text>
</comment>
<evidence type="ECO:0000313" key="2">
    <source>
        <dbReference type="EMBL" id="CAI8018149.1"/>
    </source>
</evidence>
<gene>
    <name evidence="2" type="ORF">GBAR_LOCUS10972</name>
</gene>
<dbReference type="PANTHER" id="PTHR35458:SF8">
    <property type="entry name" value="SLR0650 PROTEIN"/>
    <property type="match status" value="1"/>
</dbReference>
<dbReference type="InterPro" id="IPR021139">
    <property type="entry name" value="NYN"/>
</dbReference>
<sequence length="303" mass="35946">MALKTVIFVDGQNFRHNLRDFHFRSDPPHPNNPEYRLDEKHFRWQEFFQDALAKFDYVTGWQHQLARVYWYYAENITPWSPNLWRAQRIVDDYGMRIPELTTDLVIQKAQDWYEHEFRRFHQLRKSVFEEIQQNTNFLEFRYVGQYVVQPFRPYRLEYDYDGNINFQGTQVGEKGVDIGIAVDMISKMDSFDAAVLVSGDSDFFPVVKFLKDNLKYVYHFSVGRGVGNETQYFSSSLRGLVDCFQGFDELELLTNYVNEHAGIPPAIMDTINMRAAELERILDEESMDYDHPPERDAAVIQRR</sequence>
<dbReference type="Gene3D" id="3.40.50.1010">
    <property type="entry name" value="5'-nuclease"/>
    <property type="match status" value="1"/>
</dbReference>
<dbReference type="Pfam" id="PF01936">
    <property type="entry name" value="NYN"/>
    <property type="match status" value="1"/>
</dbReference>
<dbReference type="EMBL" id="CASHTH010001687">
    <property type="protein sequence ID" value="CAI8018149.1"/>
    <property type="molecule type" value="Genomic_DNA"/>
</dbReference>
<feature type="domain" description="NYN" evidence="1">
    <location>
        <begin position="126"/>
        <end position="229"/>
    </location>
</feature>
<dbReference type="Proteomes" id="UP001174909">
    <property type="component" value="Unassembled WGS sequence"/>
</dbReference>
<dbReference type="GO" id="GO:0004540">
    <property type="term" value="F:RNA nuclease activity"/>
    <property type="evidence" value="ECO:0007669"/>
    <property type="project" value="InterPro"/>
</dbReference>
<dbReference type="PANTHER" id="PTHR35458">
    <property type="entry name" value="SLR0755 PROTEIN"/>
    <property type="match status" value="1"/>
</dbReference>
<accession>A0AA35RUX1</accession>
<evidence type="ECO:0000313" key="3">
    <source>
        <dbReference type="Proteomes" id="UP001174909"/>
    </source>
</evidence>
<organism evidence="2 3">
    <name type="scientific">Geodia barretti</name>
    <name type="common">Barrett's horny sponge</name>
    <dbReference type="NCBI Taxonomy" id="519541"/>
    <lineage>
        <taxon>Eukaryota</taxon>
        <taxon>Metazoa</taxon>
        <taxon>Porifera</taxon>
        <taxon>Demospongiae</taxon>
        <taxon>Heteroscleromorpha</taxon>
        <taxon>Tetractinellida</taxon>
        <taxon>Astrophorina</taxon>
        <taxon>Geodiidae</taxon>
        <taxon>Geodia</taxon>
    </lineage>
</organism>
<evidence type="ECO:0000259" key="1">
    <source>
        <dbReference type="Pfam" id="PF01936"/>
    </source>
</evidence>
<protein>
    <recommendedName>
        <fullName evidence="1">NYN domain-containing protein</fullName>
    </recommendedName>
</protein>